<evidence type="ECO:0000256" key="4">
    <source>
        <dbReference type="ARBA" id="ARBA00022691"/>
    </source>
</evidence>
<evidence type="ECO:0000259" key="6">
    <source>
        <dbReference type="Pfam" id="PF00588"/>
    </source>
</evidence>
<dbReference type="Pfam" id="PF00588">
    <property type="entry name" value="SpoU_methylase"/>
    <property type="match status" value="1"/>
</dbReference>
<comment type="subunit">
    <text evidence="5">Homodimer.</text>
</comment>
<evidence type="ECO:0000313" key="7">
    <source>
        <dbReference type="EMBL" id="ATR78865.1"/>
    </source>
</evidence>
<dbReference type="GO" id="GO:0160206">
    <property type="term" value="F:tRNA (cytidine(32)/uridine(32)-2'-O)-methyltransferase activity"/>
    <property type="evidence" value="ECO:0007669"/>
    <property type="project" value="UniProtKB-EC"/>
</dbReference>
<evidence type="ECO:0000256" key="5">
    <source>
        <dbReference type="RuleBase" id="RU362024"/>
    </source>
</evidence>
<evidence type="ECO:0000256" key="3">
    <source>
        <dbReference type="ARBA" id="ARBA00022679"/>
    </source>
</evidence>
<dbReference type="RefSeq" id="WP_100270112.1">
    <property type="nucleotide sequence ID" value="NZ_CP024443.1"/>
</dbReference>
<keyword evidence="3 7" id="KW-0808">Transferase</keyword>
<comment type="subcellular location">
    <subcellularLocation>
        <location evidence="5">Cytoplasm</location>
    </subcellularLocation>
</comment>
<dbReference type="CDD" id="cd18093">
    <property type="entry name" value="SpoU-like_TrmJ"/>
    <property type="match status" value="1"/>
</dbReference>
<evidence type="ECO:0000313" key="8">
    <source>
        <dbReference type="Proteomes" id="UP000229340"/>
    </source>
</evidence>
<reference evidence="8" key="1">
    <citation type="submission" date="2017-11" db="EMBL/GenBank/DDBJ databases">
        <title>Complete genome sequence of Moraxella osloensis NP7 isolated from human skin.</title>
        <authorList>
            <person name="Lee K."/>
            <person name="Lim J.Y."/>
            <person name="Hwang I."/>
        </authorList>
    </citation>
    <scope>NUCLEOTIDE SEQUENCE [LARGE SCALE GENOMIC DNA]</scope>
    <source>
        <strain evidence="8">NP7</strain>
    </source>
</reference>
<dbReference type="PIRSF" id="PIRSF004808">
    <property type="entry name" value="LasT"/>
    <property type="match status" value="1"/>
</dbReference>
<feature type="domain" description="tRNA/rRNA methyltransferase SpoU type" evidence="6">
    <location>
        <begin position="23"/>
        <end position="183"/>
    </location>
</feature>
<keyword evidence="5" id="KW-0819">tRNA processing</keyword>
<organism evidence="7 8">
    <name type="scientific">Faucicola osloensis</name>
    <name type="common">Moraxella osloensis</name>
    <dbReference type="NCBI Taxonomy" id="34062"/>
    <lineage>
        <taxon>Bacteria</taxon>
        <taxon>Pseudomonadati</taxon>
        <taxon>Pseudomonadota</taxon>
        <taxon>Gammaproteobacteria</taxon>
        <taxon>Moraxellales</taxon>
        <taxon>Moraxellaceae</taxon>
        <taxon>Faucicola</taxon>
    </lineage>
</organism>
<comment type="function">
    <text evidence="5">Catalyzes the formation of 2'O-methylated cytidine (Cm32) or 2'O-methylated uridine (Um32) at position 32 in tRNA.</text>
</comment>
<keyword evidence="4 5" id="KW-0949">S-adenosyl-L-methionine</keyword>
<dbReference type="AlphaFoldDB" id="A0A2D2LV11"/>
<dbReference type="NCBIfam" id="TIGR00050">
    <property type="entry name" value="rRNA_methyl_1"/>
    <property type="match status" value="1"/>
</dbReference>
<keyword evidence="2 5" id="KW-0489">Methyltransferase</keyword>
<dbReference type="SUPFAM" id="SSF75217">
    <property type="entry name" value="alpha/beta knot"/>
    <property type="match status" value="1"/>
</dbReference>
<name>A0A2D2LV11_FAUOS</name>
<dbReference type="PANTHER" id="PTHR42786:SF1">
    <property type="entry name" value="TRNA (CYTIDINE_URIDINE-2'-O-)-METHYLTRANSFERASE TRMJ"/>
    <property type="match status" value="1"/>
</dbReference>
<dbReference type="EC" id="2.1.1.200" evidence="5"/>
<dbReference type="EMBL" id="CP024443">
    <property type="protein sequence ID" value="ATR78865.1"/>
    <property type="molecule type" value="Genomic_DNA"/>
</dbReference>
<dbReference type="InterPro" id="IPR029026">
    <property type="entry name" value="tRNA_m1G_MTases_N"/>
</dbReference>
<dbReference type="PANTHER" id="PTHR42786">
    <property type="entry name" value="TRNA/RRNA METHYLTRANSFERASE"/>
    <property type="match status" value="1"/>
</dbReference>
<dbReference type="STRING" id="34062.AXE82_02270"/>
<dbReference type="Proteomes" id="UP000229340">
    <property type="component" value="Chromosome"/>
</dbReference>
<sequence length="278" mass="30806">MVTTDTNASQQPLSTLAAFLAGIRIVMVNTTLPANIGSAARAMHTMGLTQLTVVAPKLPIDEDAYAHAAGAKAILDAVTICDTLEQALQDCHWVIATSSRQRHIPRPVLSPRQAAELMVTNFHNLDDVMTDSAHRNWQLAIVFGREDRGLTNEELQLADYHIQIPANAQYGVLNVAAAVQVIASVFYETAELALTTKTATEKSINLTFRQHWDEPPISNEQRLQLENRLLALLENLAIYNPAQSKVMPQRINRLLSRLQLDIKEYQLIQATIAKLLKS</sequence>
<dbReference type="GO" id="GO:0002128">
    <property type="term" value="P:tRNA nucleoside ribose methylation"/>
    <property type="evidence" value="ECO:0007669"/>
    <property type="project" value="TreeGrafter"/>
</dbReference>
<gene>
    <name evidence="5" type="primary">trmJ</name>
    <name evidence="7" type="ORF">NP7_06095</name>
</gene>
<dbReference type="GO" id="GO:0003723">
    <property type="term" value="F:RNA binding"/>
    <property type="evidence" value="ECO:0007669"/>
    <property type="project" value="InterPro"/>
</dbReference>
<comment type="catalytic activity">
    <reaction evidence="5">
        <text>uridine(32) in tRNA + S-adenosyl-L-methionine = 2'-O-methyluridine(32) in tRNA + S-adenosyl-L-homocysteine + H(+)</text>
        <dbReference type="Rhea" id="RHEA:42936"/>
        <dbReference type="Rhea" id="RHEA-COMP:10107"/>
        <dbReference type="Rhea" id="RHEA-COMP:10290"/>
        <dbReference type="ChEBI" id="CHEBI:15378"/>
        <dbReference type="ChEBI" id="CHEBI:57856"/>
        <dbReference type="ChEBI" id="CHEBI:59789"/>
        <dbReference type="ChEBI" id="CHEBI:65315"/>
        <dbReference type="ChEBI" id="CHEBI:74478"/>
        <dbReference type="EC" id="2.1.1.200"/>
    </reaction>
</comment>
<dbReference type="GO" id="GO:0106339">
    <property type="term" value="F:tRNA (cytidine(32)-2'-O)-methyltransferase activity"/>
    <property type="evidence" value="ECO:0007669"/>
    <property type="project" value="RHEA"/>
</dbReference>
<accession>A0A2D2LV11</accession>
<proteinExistence type="inferred from homology"/>
<dbReference type="InterPro" id="IPR004384">
    <property type="entry name" value="RNA_MeTrfase_TrmJ/LasT"/>
</dbReference>
<dbReference type="InterPro" id="IPR001537">
    <property type="entry name" value="SpoU_MeTrfase"/>
</dbReference>
<comment type="similarity">
    <text evidence="1">Belongs to the class IV-like SAM-binding methyltransferase superfamily. RNA methyltransferase TrmH family.</text>
</comment>
<keyword evidence="5" id="KW-0963">Cytoplasm</keyword>
<dbReference type="Gene3D" id="3.40.1280.10">
    <property type="match status" value="1"/>
</dbReference>
<protein>
    <recommendedName>
        <fullName evidence="5">tRNA (cytidine/uridine-2'-O-)-methyltransferase TrmJ</fullName>
        <ecNumber evidence="5">2.1.1.200</ecNumber>
    </recommendedName>
    <alternativeName>
        <fullName evidence="5">tRNA (cytidine(32)/uridine(32)-2'-O)-methyltransferase</fullName>
    </alternativeName>
    <alternativeName>
        <fullName evidence="5">tRNA Cm32/Um32 methyltransferase</fullName>
    </alternativeName>
</protein>
<evidence type="ECO:0000256" key="1">
    <source>
        <dbReference type="ARBA" id="ARBA00007228"/>
    </source>
</evidence>
<dbReference type="GO" id="GO:0005829">
    <property type="term" value="C:cytosol"/>
    <property type="evidence" value="ECO:0007669"/>
    <property type="project" value="TreeGrafter"/>
</dbReference>
<comment type="catalytic activity">
    <reaction evidence="5">
        <text>cytidine(32) in tRNA + S-adenosyl-L-methionine = 2'-O-methylcytidine(32) in tRNA + S-adenosyl-L-homocysteine + H(+)</text>
        <dbReference type="Rhea" id="RHEA:42932"/>
        <dbReference type="Rhea" id="RHEA-COMP:10288"/>
        <dbReference type="Rhea" id="RHEA-COMP:10289"/>
        <dbReference type="ChEBI" id="CHEBI:15378"/>
        <dbReference type="ChEBI" id="CHEBI:57856"/>
        <dbReference type="ChEBI" id="CHEBI:59789"/>
        <dbReference type="ChEBI" id="CHEBI:74495"/>
        <dbReference type="ChEBI" id="CHEBI:82748"/>
        <dbReference type="EC" id="2.1.1.200"/>
    </reaction>
</comment>
<dbReference type="Gene3D" id="1.10.8.590">
    <property type="match status" value="1"/>
</dbReference>
<evidence type="ECO:0000256" key="2">
    <source>
        <dbReference type="ARBA" id="ARBA00022603"/>
    </source>
</evidence>
<dbReference type="InterPro" id="IPR029028">
    <property type="entry name" value="Alpha/beta_knot_MTases"/>
</dbReference>